<dbReference type="EMBL" id="ML976756">
    <property type="protein sequence ID" value="KAF1965762.1"/>
    <property type="molecule type" value="Genomic_DNA"/>
</dbReference>
<proteinExistence type="predicted"/>
<protein>
    <submittedName>
        <fullName evidence="2">Uncharacterized protein</fullName>
    </submittedName>
</protein>
<dbReference type="AlphaFoldDB" id="A0A6A5UPP7"/>
<name>A0A6A5UPP7_9PLEO</name>
<evidence type="ECO:0000256" key="1">
    <source>
        <dbReference type="SAM" id="SignalP"/>
    </source>
</evidence>
<accession>A0A6A5UPP7</accession>
<evidence type="ECO:0000313" key="2">
    <source>
        <dbReference type="EMBL" id="KAF1965762.1"/>
    </source>
</evidence>
<sequence>MHLALPTLLALSVLAAATPLSPRQGEFHAVGNLYSAGGCTSSSLIFADPIFGAINVCQPLDRNNNVPPIVSYKTLSVDAGCTVSLFYDGACSVPVLGFTAGVNKCVQGTKPFESAIVKCPA</sequence>
<gene>
    <name evidence="2" type="ORF">BU23DRAFT_560803</name>
</gene>
<dbReference type="Proteomes" id="UP000800036">
    <property type="component" value="Unassembled WGS sequence"/>
</dbReference>
<keyword evidence="3" id="KW-1185">Reference proteome</keyword>
<evidence type="ECO:0000313" key="3">
    <source>
        <dbReference type="Proteomes" id="UP000800036"/>
    </source>
</evidence>
<feature type="signal peptide" evidence="1">
    <location>
        <begin position="1"/>
        <end position="17"/>
    </location>
</feature>
<dbReference type="OrthoDB" id="3780864at2759"/>
<feature type="chain" id="PRO_5025564711" evidence="1">
    <location>
        <begin position="18"/>
        <end position="121"/>
    </location>
</feature>
<keyword evidence="1" id="KW-0732">Signal</keyword>
<organism evidence="2 3">
    <name type="scientific">Bimuria novae-zelandiae CBS 107.79</name>
    <dbReference type="NCBI Taxonomy" id="1447943"/>
    <lineage>
        <taxon>Eukaryota</taxon>
        <taxon>Fungi</taxon>
        <taxon>Dikarya</taxon>
        <taxon>Ascomycota</taxon>
        <taxon>Pezizomycotina</taxon>
        <taxon>Dothideomycetes</taxon>
        <taxon>Pleosporomycetidae</taxon>
        <taxon>Pleosporales</taxon>
        <taxon>Massarineae</taxon>
        <taxon>Didymosphaeriaceae</taxon>
        <taxon>Bimuria</taxon>
    </lineage>
</organism>
<reference evidence="2" key="1">
    <citation type="journal article" date="2020" name="Stud. Mycol.">
        <title>101 Dothideomycetes genomes: a test case for predicting lifestyles and emergence of pathogens.</title>
        <authorList>
            <person name="Haridas S."/>
            <person name="Albert R."/>
            <person name="Binder M."/>
            <person name="Bloem J."/>
            <person name="Labutti K."/>
            <person name="Salamov A."/>
            <person name="Andreopoulos B."/>
            <person name="Baker S."/>
            <person name="Barry K."/>
            <person name="Bills G."/>
            <person name="Bluhm B."/>
            <person name="Cannon C."/>
            <person name="Castanera R."/>
            <person name="Culley D."/>
            <person name="Daum C."/>
            <person name="Ezra D."/>
            <person name="Gonzalez J."/>
            <person name="Henrissat B."/>
            <person name="Kuo A."/>
            <person name="Liang C."/>
            <person name="Lipzen A."/>
            <person name="Lutzoni F."/>
            <person name="Magnuson J."/>
            <person name="Mondo S."/>
            <person name="Nolan M."/>
            <person name="Ohm R."/>
            <person name="Pangilinan J."/>
            <person name="Park H.-J."/>
            <person name="Ramirez L."/>
            <person name="Alfaro M."/>
            <person name="Sun H."/>
            <person name="Tritt A."/>
            <person name="Yoshinaga Y."/>
            <person name="Zwiers L.-H."/>
            <person name="Turgeon B."/>
            <person name="Goodwin S."/>
            <person name="Spatafora J."/>
            <person name="Crous P."/>
            <person name="Grigoriev I."/>
        </authorList>
    </citation>
    <scope>NUCLEOTIDE SEQUENCE</scope>
    <source>
        <strain evidence="2">CBS 107.79</strain>
    </source>
</reference>